<protein>
    <recommendedName>
        <fullName evidence="8">Peroxisomal membrane protein MPV17</fullName>
    </recommendedName>
</protein>
<dbReference type="Pfam" id="PF04117">
    <property type="entry name" value="Mpv17_PMP22"/>
    <property type="match status" value="1"/>
</dbReference>
<keyword evidence="3" id="KW-0812">Transmembrane</keyword>
<keyword evidence="4" id="KW-1133">Transmembrane helix</keyword>
<dbReference type="PANTHER" id="PTHR11266:SF21">
    <property type="entry name" value="ACT DOMAIN-CONTAINING PROTEIN"/>
    <property type="match status" value="1"/>
</dbReference>
<keyword evidence="5" id="KW-0472">Membrane</keyword>
<evidence type="ECO:0000256" key="3">
    <source>
        <dbReference type="ARBA" id="ARBA00022692"/>
    </source>
</evidence>
<dbReference type="GO" id="GO:0016020">
    <property type="term" value="C:membrane"/>
    <property type="evidence" value="ECO:0007669"/>
    <property type="project" value="UniProtKB-SubCell"/>
</dbReference>
<gene>
    <name evidence="7" type="ORF">BRAN1462_LOCUS1649</name>
</gene>
<evidence type="ECO:0008006" key="8">
    <source>
        <dbReference type="Google" id="ProtNLM"/>
    </source>
</evidence>
<dbReference type="AlphaFoldDB" id="A0A7S2HE64"/>
<dbReference type="GO" id="GO:0005737">
    <property type="term" value="C:cytoplasm"/>
    <property type="evidence" value="ECO:0007669"/>
    <property type="project" value="TreeGrafter"/>
</dbReference>
<dbReference type="PANTHER" id="PTHR11266">
    <property type="entry name" value="PEROXISOMAL MEMBRANE PROTEIN 2, PXMP2 MPV17"/>
    <property type="match status" value="1"/>
</dbReference>
<evidence type="ECO:0000313" key="7">
    <source>
        <dbReference type="EMBL" id="CAD9487305.1"/>
    </source>
</evidence>
<comment type="similarity">
    <text evidence="2 6">Belongs to the peroxisomal membrane protein PXMP2/4 family.</text>
</comment>
<evidence type="ECO:0000256" key="1">
    <source>
        <dbReference type="ARBA" id="ARBA00004141"/>
    </source>
</evidence>
<comment type="subcellular location">
    <subcellularLocation>
        <location evidence="1">Membrane</location>
        <topology evidence="1">Multi-pass membrane protein</topology>
    </subcellularLocation>
</comment>
<dbReference type="EMBL" id="HBGW01002489">
    <property type="protein sequence ID" value="CAD9487305.1"/>
    <property type="molecule type" value="Transcribed_RNA"/>
</dbReference>
<evidence type="ECO:0000256" key="6">
    <source>
        <dbReference type="RuleBase" id="RU363053"/>
    </source>
</evidence>
<evidence type="ECO:0000256" key="5">
    <source>
        <dbReference type="ARBA" id="ARBA00023136"/>
    </source>
</evidence>
<accession>A0A7S2HE64</accession>
<evidence type="ECO:0000256" key="2">
    <source>
        <dbReference type="ARBA" id="ARBA00006824"/>
    </source>
</evidence>
<sequence>MVWRAFPRLFPATATLRRPQAVGGLPFIVAAYDTLYGRRPLSTAAVTLGVKAGCCDVVAQKLAQPGCELDVPRIAKFGVFCMFYAGSFQHLLYNVVYPRLFVRGSGVALALQMSAFDNLVHVPFLYLPAYYAYRGLLLGDGFKASMEKYRHEGLDVLPACWAIWGPAQCITFWLVPPNFRIAFAGAVGAVWEAVLSYKAPLHD</sequence>
<proteinExistence type="inferred from homology"/>
<evidence type="ECO:0000256" key="4">
    <source>
        <dbReference type="ARBA" id="ARBA00022989"/>
    </source>
</evidence>
<reference evidence="7" key="1">
    <citation type="submission" date="2021-01" db="EMBL/GenBank/DDBJ databases">
        <authorList>
            <person name="Corre E."/>
            <person name="Pelletier E."/>
            <person name="Niang G."/>
            <person name="Scheremetjew M."/>
            <person name="Finn R."/>
            <person name="Kale V."/>
            <person name="Holt S."/>
            <person name="Cochrane G."/>
            <person name="Meng A."/>
            <person name="Brown T."/>
            <person name="Cohen L."/>
        </authorList>
    </citation>
    <scope>NUCLEOTIDE SEQUENCE</scope>
    <source>
        <strain evidence="7">RCC3387</strain>
    </source>
</reference>
<organism evidence="7">
    <name type="scientific">Zooxanthella nutricula</name>
    <dbReference type="NCBI Taxonomy" id="1333877"/>
    <lineage>
        <taxon>Eukaryota</taxon>
        <taxon>Sar</taxon>
        <taxon>Alveolata</taxon>
        <taxon>Dinophyceae</taxon>
        <taxon>Peridiniales</taxon>
        <taxon>Peridiniales incertae sedis</taxon>
        <taxon>Zooxanthella</taxon>
    </lineage>
</organism>
<dbReference type="InterPro" id="IPR007248">
    <property type="entry name" value="Mpv17_PMP22"/>
</dbReference>
<name>A0A7S2HE64_9DINO</name>